<dbReference type="RefSeq" id="WP_285670519.1">
    <property type="nucleotide sequence ID" value="NZ_BSYI01000006.1"/>
</dbReference>
<evidence type="ECO:0000313" key="3">
    <source>
        <dbReference type="Proteomes" id="UP001239909"/>
    </source>
</evidence>
<evidence type="ECO:0000313" key="2">
    <source>
        <dbReference type="EMBL" id="GMG81798.1"/>
    </source>
</evidence>
<protein>
    <recommendedName>
        <fullName evidence="4">Cardiolipin synthase N-terminal domain-containing protein</fullName>
    </recommendedName>
</protein>
<keyword evidence="1" id="KW-0812">Transmembrane</keyword>
<comment type="caution">
    <text evidence="2">The sequence shown here is derived from an EMBL/GenBank/DDBJ whole genome shotgun (WGS) entry which is preliminary data.</text>
</comment>
<feature type="transmembrane region" description="Helical" evidence="1">
    <location>
        <begin position="35"/>
        <end position="53"/>
    </location>
</feature>
<evidence type="ECO:0008006" key="4">
    <source>
        <dbReference type="Google" id="ProtNLM"/>
    </source>
</evidence>
<evidence type="ECO:0000256" key="1">
    <source>
        <dbReference type="SAM" id="Phobius"/>
    </source>
</evidence>
<reference evidence="2 3" key="1">
    <citation type="submission" date="2023-04" db="EMBL/GenBank/DDBJ databases">
        <title>Marinoamorphus aggregata gen. nov., sp. Nov., isolate from tissue of brittle star Ophioplocus japonicus.</title>
        <authorList>
            <person name="Kawano K."/>
            <person name="Sawayama S."/>
            <person name="Nakagawa S."/>
        </authorList>
    </citation>
    <scope>NUCLEOTIDE SEQUENCE [LARGE SCALE GENOMIC DNA]</scope>
    <source>
        <strain evidence="2 3">NKW23</strain>
    </source>
</reference>
<gene>
    <name evidence="2" type="ORF">LNKW23_10110</name>
</gene>
<proteinExistence type="predicted"/>
<name>A0ABQ6LEN3_9RHOB</name>
<dbReference type="EMBL" id="BSYI01000006">
    <property type="protein sequence ID" value="GMG81798.1"/>
    <property type="molecule type" value="Genomic_DNA"/>
</dbReference>
<sequence>MQEAAMPLSLALWAGCAAAVGLVARARGRDGWAALALALLISPPLALALYLLLGPTRAARARAAARGPGWLAREEAETGL</sequence>
<dbReference type="Proteomes" id="UP001239909">
    <property type="component" value="Unassembled WGS sequence"/>
</dbReference>
<organism evidence="2 3">
    <name type="scientific">Paralimibaculum aggregatum</name>
    <dbReference type="NCBI Taxonomy" id="3036245"/>
    <lineage>
        <taxon>Bacteria</taxon>
        <taxon>Pseudomonadati</taxon>
        <taxon>Pseudomonadota</taxon>
        <taxon>Alphaproteobacteria</taxon>
        <taxon>Rhodobacterales</taxon>
        <taxon>Paracoccaceae</taxon>
        <taxon>Paralimibaculum</taxon>
    </lineage>
</organism>
<keyword evidence="1" id="KW-1133">Transmembrane helix</keyword>
<keyword evidence="1" id="KW-0472">Membrane</keyword>
<accession>A0ABQ6LEN3</accession>
<keyword evidence="3" id="KW-1185">Reference proteome</keyword>